<name>A0A7J9IH14_9ROSI</name>
<dbReference type="InterPro" id="IPR002156">
    <property type="entry name" value="RNaseH_domain"/>
</dbReference>
<protein>
    <recommendedName>
        <fullName evidence="1">RNase H type-1 domain-containing protein</fullName>
    </recommendedName>
</protein>
<dbReference type="InterPro" id="IPR044730">
    <property type="entry name" value="RNase_H-like_dom_plant"/>
</dbReference>
<dbReference type="PANTHER" id="PTHR47723">
    <property type="entry name" value="OS05G0353850 PROTEIN"/>
    <property type="match status" value="1"/>
</dbReference>
<evidence type="ECO:0000313" key="3">
    <source>
        <dbReference type="Proteomes" id="UP000593560"/>
    </source>
</evidence>
<accession>A0A7J9IH14</accession>
<evidence type="ECO:0000259" key="1">
    <source>
        <dbReference type="Pfam" id="PF13456"/>
    </source>
</evidence>
<gene>
    <name evidence="2" type="ORF">Gohar_028354</name>
</gene>
<dbReference type="CDD" id="cd06222">
    <property type="entry name" value="RNase_H_like"/>
    <property type="match status" value="1"/>
</dbReference>
<reference evidence="2 3" key="1">
    <citation type="journal article" date="2019" name="Genome Biol. Evol.">
        <title>Insights into the evolution of the New World diploid cottons (Gossypium, subgenus Houzingenia) based on genome sequencing.</title>
        <authorList>
            <person name="Grover C.E."/>
            <person name="Arick M.A. 2nd"/>
            <person name="Thrash A."/>
            <person name="Conover J.L."/>
            <person name="Sanders W.S."/>
            <person name="Peterson D.G."/>
            <person name="Frelichowski J.E."/>
            <person name="Scheffler J.A."/>
            <person name="Scheffler B.E."/>
            <person name="Wendel J.F."/>
        </authorList>
    </citation>
    <scope>NUCLEOTIDE SEQUENCE [LARGE SCALE GENOMIC DNA]</scope>
    <source>
        <strain evidence="2">0</strain>
        <tissue evidence="2">Leaf</tissue>
    </source>
</reference>
<dbReference type="GO" id="GO:0004523">
    <property type="term" value="F:RNA-DNA hybrid ribonuclease activity"/>
    <property type="evidence" value="ECO:0007669"/>
    <property type="project" value="InterPro"/>
</dbReference>
<feature type="domain" description="RNase H type-1" evidence="1">
    <location>
        <begin position="7"/>
        <end position="109"/>
    </location>
</feature>
<comment type="caution">
    <text evidence="2">The sequence shown here is derived from an EMBL/GenBank/DDBJ whole genome shotgun (WGS) entry which is preliminary data.</text>
</comment>
<dbReference type="Pfam" id="PF13456">
    <property type="entry name" value="RVT_3"/>
    <property type="match status" value="1"/>
</dbReference>
<organism evidence="2 3">
    <name type="scientific">Gossypium harknessii</name>
    <dbReference type="NCBI Taxonomy" id="34285"/>
    <lineage>
        <taxon>Eukaryota</taxon>
        <taxon>Viridiplantae</taxon>
        <taxon>Streptophyta</taxon>
        <taxon>Embryophyta</taxon>
        <taxon>Tracheophyta</taxon>
        <taxon>Spermatophyta</taxon>
        <taxon>Magnoliopsida</taxon>
        <taxon>eudicotyledons</taxon>
        <taxon>Gunneridae</taxon>
        <taxon>Pentapetalae</taxon>
        <taxon>rosids</taxon>
        <taxon>malvids</taxon>
        <taxon>Malvales</taxon>
        <taxon>Malvaceae</taxon>
        <taxon>Malvoideae</taxon>
        <taxon>Gossypium</taxon>
    </lineage>
</organism>
<dbReference type="InterPro" id="IPR036397">
    <property type="entry name" value="RNaseH_sf"/>
</dbReference>
<evidence type="ECO:0000313" key="2">
    <source>
        <dbReference type="EMBL" id="MBA0820475.1"/>
    </source>
</evidence>
<dbReference type="AlphaFoldDB" id="A0A7J9IH14"/>
<sequence>MFEDEHALGIGVIICDIRGHLIKGLTGFERASCSPKIVEAFAIKEALSWLKFWHLDHVVVESDYMSIVHALNRSVVNDSKSSCLISDCLVLGSSFQHLSFCWVRWLANRELIHSVM</sequence>
<dbReference type="Proteomes" id="UP000593560">
    <property type="component" value="Unassembled WGS sequence"/>
</dbReference>
<dbReference type="EMBL" id="JABFAD010334918">
    <property type="protein sequence ID" value="MBA0820475.1"/>
    <property type="molecule type" value="Genomic_DNA"/>
</dbReference>
<dbReference type="PANTHER" id="PTHR47723:SF19">
    <property type="entry name" value="POLYNUCLEOTIDYL TRANSFERASE, RIBONUCLEASE H-LIKE SUPERFAMILY PROTEIN"/>
    <property type="match status" value="1"/>
</dbReference>
<proteinExistence type="predicted"/>
<keyword evidence="3" id="KW-1185">Reference proteome</keyword>
<dbReference type="SUPFAM" id="SSF53098">
    <property type="entry name" value="Ribonuclease H-like"/>
    <property type="match status" value="1"/>
</dbReference>
<dbReference type="InterPro" id="IPR053151">
    <property type="entry name" value="RNase_H-like"/>
</dbReference>
<dbReference type="GO" id="GO:0003676">
    <property type="term" value="F:nucleic acid binding"/>
    <property type="evidence" value="ECO:0007669"/>
    <property type="project" value="InterPro"/>
</dbReference>
<dbReference type="Gene3D" id="3.30.420.10">
    <property type="entry name" value="Ribonuclease H-like superfamily/Ribonuclease H"/>
    <property type="match status" value="1"/>
</dbReference>
<dbReference type="OrthoDB" id="1906820at2759"/>
<dbReference type="InterPro" id="IPR012337">
    <property type="entry name" value="RNaseH-like_sf"/>
</dbReference>